<organism evidence="2 3">
    <name type="scientific">Lithospermum erythrorhizon</name>
    <name type="common">Purple gromwell</name>
    <name type="synonym">Lithospermum officinale var. erythrorhizon</name>
    <dbReference type="NCBI Taxonomy" id="34254"/>
    <lineage>
        <taxon>Eukaryota</taxon>
        <taxon>Viridiplantae</taxon>
        <taxon>Streptophyta</taxon>
        <taxon>Embryophyta</taxon>
        <taxon>Tracheophyta</taxon>
        <taxon>Spermatophyta</taxon>
        <taxon>Magnoliopsida</taxon>
        <taxon>eudicotyledons</taxon>
        <taxon>Gunneridae</taxon>
        <taxon>Pentapetalae</taxon>
        <taxon>asterids</taxon>
        <taxon>lamiids</taxon>
        <taxon>Boraginales</taxon>
        <taxon>Boraginaceae</taxon>
        <taxon>Boraginoideae</taxon>
        <taxon>Lithospermeae</taxon>
        <taxon>Lithospermum</taxon>
    </lineage>
</organism>
<dbReference type="AlphaFoldDB" id="A0AAV3Q515"/>
<comment type="caution">
    <text evidence="2">The sequence shown here is derived from an EMBL/GenBank/DDBJ whole genome shotgun (WGS) entry which is preliminary data.</text>
</comment>
<feature type="region of interest" description="Disordered" evidence="1">
    <location>
        <begin position="96"/>
        <end position="116"/>
    </location>
</feature>
<dbReference type="EMBL" id="BAABME010035201">
    <property type="protein sequence ID" value="GAA0158296.1"/>
    <property type="molecule type" value="Genomic_DNA"/>
</dbReference>
<sequence>MSERADDNENVLEFLNLTLALKKLARKVHRMKEMVLELTLYQMEKKLRTELKLQPSENETPKVVDLNDDGKFLEVNDDGKLDDVRADVLEGFSNGPHISEEAGLEGHPTMKRRSRPTVVSPYLKVKPMKKKIGKRSCSFPTLMIPEMILHLTHPSTLR</sequence>
<reference evidence="2 3" key="1">
    <citation type="submission" date="2024-01" db="EMBL/GenBank/DDBJ databases">
        <title>The complete chloroplast genome sequence of Lithospermum erythrorhizon: insights into the phylogenetic relationship among Boraginaceae species and the maternal lineages of purple gromwells.</title>
        <authorList>
            <person name="Okada T."/>
            <person name="Watanabe K."/>
        </authorList>
    </citation>
    <scope>NUCLEOTIDE SEQUENCE [LARGE SCALE GENOMIC DNA]</scope>
</reference>
<gene>
    <name evidence="2" type="ORF">LIER_43440</name>
</gene>
<evidence type="ECO:0000256" key="1">
    <source>
        <dbReference type="SAM" id="MobiDB-lite"/>
    </source>
</evidence>
<dbReference type="Proteomes" id="UP001454036">
    <property type="component" value="Unassembled WGS sequence"/>
</dbReference>
<proteinExistence type="predicted"/>
<evidence type="ECO:0000313" key="2">
    <source>
        <dbReference type="EMBL" id="GAA0158296.1"/>
    </source>
</evidence>
<evidence type="ECO:0000313" key="3">
    <source>
        <dbReference type="Proteomes" id="UP001454036"/>
    </source>
</evidence>
<keyword evidence="3" id="KW-1185">Reference proteome</keyword>
<name>A0AAV3Q515_LITER</name>
<accession>A0AAV3Q515</accession>
<protein>
    <submittedName>
        <fullName evidence="2">Uncharacterized protein</fullName>
    </submittedName>
</protein>